<dbReference type="OrthoDB" id="6038825at2759"/>
<dbReference type="AlphaFoldDB" id="A0A6J7ZVG7"/>
<reference evidence="1 2" key="1">
    <citation type="submission" date="2020-06" db="EMBL/GenBank/DDBJ databases">
        <authorList>
            <person name="Li R."/>
            <person name="Bekaert M."/>
        </authorList>
    </citation>
    <scope>NUCLEOTIDE SEQUENCE [LARGE SCALE GENOMIC DNA]</scope>
    <source>
        <strain evidence="2">wild</strain>
    </source>
</reference>
<dbReference type="EMBL" id="CACVKT020000126">
    <property type="protein sequence ID" value="CAC5356169.1"/>
    <property type="molecule type" value="Genomic_DNA"/>
</dbReference>
<protein>
    <submittedName>
        <fullName evidence="1">Uncharacterized protein</fullName>
    </submittedName>
</protein>
<dbReference type="Proteomes" id="UP000507470">
    <property type="component" value="Unassembled WGS sequence"/>
</dbReference>
<dbReference type="Gene3D" id="3.40.50.300">
    <property type="entry name" value="P-loop containing nucleotide triphosphate hydrolases"/>
    <property type="match status" value="1"/>
</dbReference>
<dbReference type="InterPro" id="IPR027417">
    <property type="entry name" value="P-loop_NTPase"/>
</dbReference>
<accession>A0A6J7ZVG7</accession>
<evidence type="ECO:0000313" key="1">
    <source>
        <dbReference type="EMBL" id="CAC5356169.1"/>
    </source>
</evidence>
<evidence type="ECO:0000313" key="2">
    <source>
        <dbReference type="Proteomes" id="UP000507470"/>
    </source>
</evidence>
<proteinExistence type="predicted"/>
<sequence>MSSRDSRLVAYLFVGAGEAMQPLVQINKLMLSTLSERVPIVGWASVSDSEIRHCTQKENEDVGGNRAERDKEVRELLEMIDNLVQANKGKYYTNDMYKRNEKNETVLTDIQGKKWRTSYFPVEVGCRSFVSQTCWRALGSLGLTGTVRRSLVGKVRRQTQEASGWVWRKREKQ</sequence>
<organism evidence="1 2">
    <name type="scientific">Mytilus coruscus</name>
    <name type="common">Sea mussel</name>
    <dbReference type="NCBI Taxonomy" id="42192"/>
    <lineage>
        <taxon>Eukaryota</taxon>
        <taxon>Metazoa</taxon>
        <taxon>Spiralia</taxon>
        <taxon>Lophotrochozoa</taxon>
        <taxon>Mollusca</taxon>
        <taxon>Bivalvia</taxon>
        <taxon>Autobranchia</taxon>
        <taxon>Pteriomorphia</taxon>
        <taxon>Mytilida</taxon>
        <taxon>Mytiloidea</taxon>
        <taxon>Mytilidae</taxon>
        <taxon>Mytilinae</taxon>
        <taxon>Mytilus</taxon>
    </lineage>
</organism>
<keyword evidence="2" id="KW-1185">Reference proteome</keyword>
<gene>
    <name evidence="1" type="ORF">MCOR_476</name>
</gene>
<name>A0A6J7ZVG7_MYTCO</name>